<feature type="region of interest" description="Disordered" evidence="2">
    <location>
        <begin position="1"/>
        <end position="102"/>
    </location>
</feature>
<dbReference type="Gene3D" id="4.10.240.10">
    <property type="entry name" value="Zn(2)-C6 fungal-type DNA-binding domain"/>
    <property type="match status" value="1"/>
</dbReference>
<keyword evidence="1" id="KW-0539">Nucleus</keyword>
<dbReference type="Proteomes" id="UP000573603">
    <property type="component" value="Unassembled WGS sequence"/>
</dbReference>
<evidence type="ECO:0000256" key="1">
    <source>
        <dbReference type="ARBA" id="ARBA00023242"/>
    </source>
</evidence>
<comment type="caution">
    <text evidence="4">The sequence shown here is derived from an EMBL/GenBank/DDBJ whole genome shotgun (WGS) entry which is preliminary data.</text>
</comment>
<feature type="domain" description="Zn(2)-C6 fungal-type" evidence="3">
    <location>
        <begin position="131"/>
        <end position="163"/>
    </location>
</feature>
<dbReference type="SMART" id="SM00066">
    <property type="entry name" value="GAL4"/>
    <property type="match status" value="1"/>
</dbReference>
<keyword evidence="5" id="KW-1185">Reference proteome</keyword>
<dbReference type="Pfam" id="PF00172">
    <property type="entry name" value="Zn_clus"/>
    <property type="match status" value="1"/>
</dbReference>
<dbReference type="GO" id="GO:0008270">
    <property type="term" value="F:zinc ion binding"/>
    <property type="evidence" value="ECO:0007669"/>
    <property type="project" value="InterPro"/>
</dbReference>
<dbReference type="SUPFAM" id="SSF57701">
    <property type="entry name" value="Zn2/Cys6 DNA-binding domain"/>
    <property type="match status" value="1"/>
</dbReference>
<reference evidence="4 5" key="1">
    <citation type="journal article" date="2020" name="BMC Genomics">
        <title>Correction to: Identification and distribution of gene clusters required for synthesis of sphingolipid metabolism inhibitors in diverse species of the filamentous fungus Fusarium.</title>
        <authorList>
            <person name="Kim H.S."/>
            <person name="Lohmar J.M."/>
            <person name="Busman M."/>
            <person name="Brown D.W."/>
            <person name="Naumann T.A."/>
            <person name="Divon H.H."/>
            <person name="Lysoe E."/>
            <person name="Uhlig S."/>
            <person name="Proctor R.H."/>
        </authorList>
    </citation>
    <scope>NUCLEOTIDE SEQUENCE [LARGE SCALE GENOMIC DNA]</scope>
    <source>
        <strain evidence="4 5">NRRL 25214</strain>
    </source>
</reference>
<dbReference type="CDD" id="cd00067">
    <property type="entry name" value="GAL4"/>
    <property type="match status" value="1"/>
</dbReference>
<evidence type="ECO:0000259" key="3">
    <source>
        <dbReference type="PROSITE" id="PS50048"/>
    </source>
</evidence>
<feature type="compositionally biased region" description="Basic and acidic residues" evidence="2">
    <location>
        <begin position="273"/>
        <end position="282"/>
    </location>
</feature>
<dbReference type="EMBL" id="JABEVY010000083">
    <property type="protein sequence ID" value="KAF5250831.1"/>
    <property type="molecule type" value="Genomic_DNA"/>
</dbReference>
<dbReference type="InterPro" id="IPR001138">
    <property type="entry name" value="Zn2Cys6_DnaBD"/>
</dbReference>
<gene>
    <name evidence="4" type="ORF">FANTH_4022</name>
</gene>
<dbReference type="GO" id="GO:0000981">
    <property type="term" value="F:DNA-binding transcription factor activity, RNA polymerase II-specific"/>
    <property type="evidence" value="ECO:0007669"/>
    <property type="project" value="InterPro"/>
</dbReference>
<dbReference type="PROSITE" id="PS00463">
    <property type="entry name" value="ZN2_CY6_FUNGAL_1"/>
    <property type="match status" value="1"/>
</dbReference>
<protein>
    <recommendedName>
        <fullName evidence="3">Zn(2)-C6 fungal-type domain-containing protein</fullName>
    </recommendedName>
</protein>
<dbReference type="InterPro" id="IPR036864">
    <property type="entry name" value="Zn2-C6_fun-type_DNA-bd_sf"/>
</dbReference>
<dbReference type="InterPro" id="IPR050987">
    <property type="entry name" value="AtrR-like"/>
</dbReference>
<dbReference type="PROSITE" id="PS50048">
    <property type="entry name" value="ZN2_CY6_FUNGAL_2"/>
    <property type="match status" value="1"/>
</dbReference>
<dbReference type="PANTHER" id="PTHR46910">
    <property type="entry name" value="TRANSCRIPTION FACTOR PDR1"/>
    <property type="match status" value="1"/>
</dbReference>
<accession>A0A8H4ZRD8</accession>
<sequence length="347" mass="37000">MTTTHTEPSIRETRSYGSPPVAPGYDCPADTRYASFNANPRPGYQPPPGQPRQCLPPLQPHRRPPYRQEASSTEPYYTYYHGQPPPPPRRPPPHSHPAYRHIPAGVYKYPVGHGSAPPLTQAAQRPRTSIACKHCRKRKVRCSGYQSAGKCQNCARKNQECIFEPTSSSSSTALIPVSALPGGAPPGTQLFGAHGQPLALSTILVPPPTHVAHQSAPSSNGNYCAPVQSHAESLSSCGDPSADDGSQLAGRKRRRTSEDLDEGYRLPPPRGALDGDLRRRSPVEIPNDSSPDGVAYPPYQGARQGPRNPTSDSLPQAVATGSCAASTPGGCSPTVQTEPDGAFIASR</sequence>
<feature type="region of interest" description="Disordered" evidence="2">
    <location>
        <begin position="210"/>
        <end position="347"/>
    </location>
</feature>
<name>A0A8H4ZRD8_9HYPO</name>
<evidence type="ECO:0000313" key="5">
    <source>
        <dbReference type="Proteomes" id="UP000573603"/>
    </source>
</evidence>
<organism evidence="4 5">
    <name type="scientific">Fusarium anthophilum</name>
    <dbReference type="NCBI Taxonomy" id="48485"/>
    <lineage>
        <taxon>Eukaryota</taxon>
        <taxon>Fungi</taxon>
        <taxon>Dikarya</taxon>
        <taxon>Ascomycota</taxon>
        <taxon>Pezizomycotina</taxon>
        <taxon>Sordariomycetes</taxon>
        <taxon>Hypocreomycetidae</taxon>
        <taxon>Hypocreales</taxon>
        <taxon>Nectriaceae</taxon>
        <taxon>Fusarium</taxon>
        <taxon>Fusarium fujikuroi species complex</taxon>
    </lineage>
</organism>
<dbReference type="PANTHER" id="PTHR46910:SF39">
    <property type="entry name" value="ZN(II)2CYS6 TRANSCRIPTION FACTOR (EUROFUNG)"/>
    <property type="match status" value="1"/>
</dbReference>
<proteinExistence type="predicted"/>
<dbReference type="AlphaFoldDB" id="A0A8H4ZRD8"/>
<evidence type="ECO:0000256" key="2">
    <source>
        <dbReference type="SAM" id="MobiDB-lite"/>
    </source>
</evidence>
<evidence type="ECO:0000313" key="4">
    <source>
        <dbReference type="EMBL" id="KAF5250831.1"/>
    </source>
</evidence>